<dbReference type="GO" id="GO:0008662">
    <property type="term" value="F:1-phosphofructokinase activity"/>
    <property type="evidence" value="ECO:0007669"/>
    <property type="project" value="UniProtKB-UniRule"/>
</dbReference>
<dbReference type="InterPro" id="IPR017583">
    <property type="entry name" value="Tagatose/fructose_Pkinase"/>
</dbReference>
<evidence type="ECO:0000256" key="8">
    <source>
        <dbReference type="ARBA" id="ARBA00032802"/>
    </source>
</evidence>
<evidence type="ECO:0000256" key="1">
    <source>
        <dbReference type="ARBA" id="ARBA00010688"/>
    </source>
</evidence>
<protein>
    <recommendedName>
        <fullName evidence="3 11">1-phosphofructokinase</fullName>
        <shortName evidence="11">Fru1PK</shortName>
        <ecNumber evidence="2 11">2.7.1.56</ecNumber>
    </recommendedName>
    <alternativeName>
        <fullName evidence="8 11">Fructose 1-phosphate kinase</fullName>
    </alternativeName>
</protein>
<gene>
    <name evidence="13" type="primary">pfkB</name>
    <name evidence="13" type="ORF">EXU32_02075</name>
</gene>
<evidence type="ECO:0000256" key="10">
    <source>
        <dbReference type="PIRNR" id="PIRNR000535"/>
    </source>
</evidence>
<evidence type="ECO:0000259" key="12">
    <source>
        <dbReference type="Pfam" id="PF00294"/>
    </source>
</evidence>
<comment type="catalytic activity">
    <reaction evidence="9 11">
        <text>beta-D-fructose 1-phosphate + ATP = beta-D-fructose 1,6-bisphosphate + ADP + H(+)</text>
        <dbReference type="Rhea" id="RHEA:14213"/>
        <dbReference type="ChEBI" id="CHEBI:15378"/>
        <dbReference type="ChEBI" id="CHEBI:30616"/>
        <dbReference type="ChEBI" id="CHEBI:32966"/>
        <dbReference type="ChEBI" id="CHEBI:138881"/>
        <dbReference type="ChEBI" id="CHEBI:456216"/>
        <dbReference type="EC" id="2.7.1.56"/>
    </reaction>
</comment>
<dbReference type="PROSITE" id="PS00584">
    <property type="entry name" value="PFKB_KINASES_2"/>
    <property type="match status" value="1"/>
</dbReference>
<evidence type="ECO:0000256" key="11">
    <source>
        <dbReference type="RuleBase" id="RU369061"/>
    </source>
</evidence>
<evidence type="ECO:0000256" key="3">
    <source>
        <dbReference type="ARBA" id="ARBA00013596"/>
    </source>
</evidence>
<dbReference type="EC" id="2.7.1.56" evidence="2 11"/>
<dbReference type="AlphaFoldDB" id="A0A4V0ZAN9"/>
<dbReference type="Gene3D" id="3.40.1190.20">
    <property type="match status" value="1"/>
</dbReference>
<dbReference type="SUPFAM" id="SSF53613">
    <property type="entry name" value="Ribokinase-like"/>
    <property type="match status" value="1"/>
</dbReference>
<keyword evidence="6 11" id="KW-0418">Kinase</keyword>
<evidence type="ECO:0000313" key="13">
    <source>
        <dbReference type="EMBL" id="QBF45158.1"/>
    </source>
</evidence>
<keyword evidence="4 10" id="KW-0808">Transferase</keyword>
<dbReference type="GO" id="GO:0016052">
    <property type="term" value="P:carbohydrate catabolic process"/>
    <property type="evidence" value="ECO:0007669"/>
    <property type="project" value="UniProtKB-ARBA"/>
</dbReference>
<evidence type="ECO:0000256" key="5">
    <source>
        <dbReference type="ARBA" id="ARBA00022741"/>
    </source>
</evidence>
<reference evidence="13 14" key="1">
    <citation type="submission" date="2019-02" db="EMBL/GenBank/DDBJ databases">
        <title>Genomic data mining of an Antarctic deep-sea actinobacterium, Janibacterlimosus P3-3-X1.</title>
        <authorList>
            <person name="Liao L."/>
            <person name="Chen B."/>
        </authorList>
    </citation>
    <scope>NUCLEOTIDE SEQUENCE [LARGE SCALE GENOMIC DNA]</scope>
    <source>
        <strain evidence="13 14">P3-3-X1</strain>
    </source>
</reference>
<evidence type="ECO:0000256" key="2">
    <source>
        <dbReference type="ARBA" id="ARBA00012131"/>
    </source>
</evidence>
<dbReference type="GO" id="GO:0005524">
    <property type="term" value="F:ATP binding"/>
    <property type="evidence" value="ECO:0007669"/>
    <property type="project" value="UniProtKB-UniRule"/>
</dbReference>
<dbReference type="KEGG" id="jli:EXU32_02075"/>
<dbReference type="PANTHER" id="PTHR46566:SF5">
    <property type="entry name" value="1-PHOSPHOFRUCTOKINASE"/>
    <property type="match status" value="1"/>
</dbReference>
<organism evidence="13 14">
    <name type="scientific">Janibacter limosus</name>
    <dbReference type="NCBI Taxonomy" id="53458"/>
    <lineage>
        <taxon>Bacteria</taxon>
        <taxon>Bacillati</taxon>
        <taxon>Actinomycetota</taxon>
        <taxon>Actinomycetes</taxon>
        <taxon>Micrococcales</taxon>
        <taxon>Intrasporangiaceae</taxon>
        <taxon>Janibacter</taxon>
    </lineage>
</organism>
<comment type="similarity">
    <text evidence="1 11">Belongs to the carbohydrate kinase PfkB family.</text>
</comment>
<evidence type="ECO:0000256" key="4">
    <source>
        <dbReference type="ARBA" id="ARBA00022679"/>
    </source>
</evidence>
<evidence type="ECO:0000256" key="7">
    <source>
        <dbReference type="ARBA" id="ARBA00022840"/>
    </source>
</evidence>
<keyword evidence="7 11" id="KW-0067">ATP-binding</keyword>
<dbReference type="PROSITE" id="PS00583">
    <property type="entry name" value="PFKB_KINASES_1"/>
    <property type="match status" value="1"/>
</dbReference>
<comment type="function">
    <text evidence="11">Catalyzes the ATP-dependent phosphorylation of fructose-l-phosphate to fructose-l,6-bisphosphate.</text>
</comment>
<dbReference type="InterPro" id="IPR022463">
    <property type="entry name" value="1-PFruKinase"/>
</dbReference>
<sequence length="320" mass="32524">MIITLTPNPSVDRTVAFDELHRGAVNRATSSRIDPGGKGVNVSRALTAQGASTIAVLPEGGPEGHLMADLLDDAGVVRRGVPIRGSVRLNITAVEPDGTTTKLNEPGPTLDEGEVRALLDAVATCVRSAPDPQQVWVVTCGSLPPGAPVDLHARLVRSAREAGALVAVDSSGDPLRPAVAECPDLIKPNRVELAELVGADLTTLGAVIDAASDLVAQGVGRVAVSLGRDGAVLVDDSGATHARATIGRPRSTVGAGDCMLAGLVHDLSSGRPAADALRTGVLWGAAAVTLPGSRVPAPDDLAGIAVELTTTPDRSLAVRD</sequence>
<dbReference type="Pfam" id="PF00294">
    <property type="entry name" value="PfkB"/>
    <property type="match status" value="1"/>
</dbReference>
<keyword evidence="5 11" id="KW-0547">Nucleotide-binding</keyword>
<dbReference type="PANTHER" id="PTHR46566">
    <property type="entry name" value="1-PHOSPHOFRUCTOKINASE-RELATED"/>
    <property type="match status" value="1"/>
</dbReference>
<dbReference type="EMBL" id="CP036164">
    <property type="protein sequence ID" value="QBF45158.1"/>
    <property type="molecule type" value="Genomic_DNA"/>
</dbReference>
<keyword evidence="14" id="KW-1185">Reference proteome</keyword>
<evidence type="ECO:0000256" key="9">
    <source>
        <dbReference type="ARBA" id="ARBA00047745"/>
    </source>
</evidence>
<dbReference type="OrthoDB" id="9801219at2"/>
<dbReference type="Proteomes" id="UP000290408">
    <property type="component" value="Chromosome"/>
</dbReference>
<dbReference type="GO" id="GO:0005829">
    <property type="term" value="C:cytosol"/>
    <property type="evidence" value="ECO:0007669"/>
    <property type="project" value="TreeGrafter"/>
</dbReference>
<dbReference type="STRING" id="1216970.GCA_001570985_01777"/>
<dbReference type="InterPro" id="IPR002173">
    <property type="entry name" value="Carboh/pur_kinase_PfkB_CS"/>
</dbReference>
<feature type="domain" description="Carbohydrate kinase PfkB" evidence="12">
    <location>
        <begin position="15"/>
        <end position="299"/>
    </location>
</feature>
<dbReference type="PIRSF" id="PIRSF000535">
    <property type="entry name" value="1PFK/6PFK/LacC"/>
    <property type="match status" value="1"/>
</dbReference>
<dbReference type="FunFam" id="3.40.1190.20:FF:000001">
    <property type="entry name" value="Phosphofructokinase"/>
    <property type="match status" value="1"/>
</dbReference>
<proteinExistence type="inferred from homology"/>
<evidence type="ECO:0000313" key="14">
    <source>
        <dbReference type="Proteomes" id="UP000290408"/>
    </source>
</evidence>
<dbReference type="RefSeq" id="WP_130628400.1">
    <property type="nucleotide sequence ID" value="NZ_CP036164.1"/>
</dbReference>
<dbReference type="InterPro" id="IPR011611">
    <property type="entry name" value="PfkB_dom"/>
</dbReference>
<accession>A0A4V0ZAN9</accession>
<dbReference type="GO" id="GO:0044281">
    <property type="term" value="P:small molecule metabolic process"/>
    <property type="evidence" value="ECO:0007669"/>
    <property type="project" value="UniProtKB-ARBA"/>
</dbReference>
<evidence type="ECO:0000256" key="6">
    <source>
        <dbReference type="ARBA" id="ARBA00022777"/>
    </source>
</evidence>
<name>A0A4V0ZAN9_9MICO</name>
<dbReference type="NCBIfam" id="TIGR03828">
    <property type="entry name" value="pfkB"/>
    <property type="match status" value="1"/>
</dbReference>
<dbReference type="CDD" id="cd01164">
    <property type="entry name" value="FruK_PfkB_like"/>
    <property type="match status" value="1"/>
</dbReference>
<dbReference type="NCBIfam" id="TIGR03168">
    <property type="entry name" value="1-PFK"/>
    <property type="match status" value="1"/>
</dbReference>
<dbReference type="InterPro" id="IPR029056">
    <property type="entry name" value="Ribokinase-like"/>
</dbReference>